<evidence type="ECO:0000256" key="5">
    <source>
        <dbReference type="SAM" id="MobiDB-lite"/>
    </source>
</evidence>
<dbReference type="SUPFAM" id="SSF64593">
    <property type="entry name" value="Intermediate filament protein, coiled coil region"/>
    <property type="match status" value="2"/>
</dbReference>
<dbReference type="GO" id="GO:0090435">
    <property type="term" value="P:protein localization to nuclear envelope"/>
    <property type="evidence" value="ECO:0007669"/>
    <property type="project" value="TreeGrafter"/>
</dbReference>
<dbReference type="PANTHER" id="PTHR45721">
    <property type="entry name" value="LAMIN DM0-RELATED"/>
    <property type="match status" value="1"/>
</dbReference>
<accession>Q8WQ19</accession>
<dbReference type="Pfam" id="PF00038">
    <property type="entry name" value="Filament"/>
    <property type="match status" value="1"/>
</dbReference>
<dbReference type="EMBL" id="AJ271443">
    <property type="protein sequence ID" value="CAC81063.1"/>
    <property type="molecule type" value="mRNA"/>
</dbReference>
<keyword evidence="2 4" id="KW-0175">Coiled coil</keyword>
<evidence type="ECO:0000256" key="1">
    <source>
        <dbReference type="ARBA" id="ARBA00022754"/>
    </source>
</evidence>
<dbReference type="Gene3D" id="1.20.5.170">
    <property type="match status" value="1"/>
</dbReference>
<dbReference type="PROSITE" id="PS51842">
    <property type="entry name" value="IF_ROD_2"/>
    <property type="match status" value="1"/>
</dbReference>
<feature type="domain" description="IF rod" evidence="6">
    <location>
        <begin position="23"/>
        <end position="379"/>
    </location>
</feature>
<dbReference type="GO" id="GO:0051664">
    <property type="term" value="P:nuclear pore localization"/>
    <property type="evidence" value="ECO:0007669"/>
    <property type="project" value="TreeGrafter"/>
</dbReference>
<dbReference type="SMART" id="SM01391">
    <property type="entry name" value="Filament"/>
    <property type="match status" value="1"/>
</dbReference>
<dbReference type="InterPro" id="IPR018039">
    <property type="entry name" value="IF_conserved"/>
</dbReference>
<feature type="compositionally biased region" description="Basic and acidic residues" evidence="5">
    <location>
        <begin position="1"/>
        <end position="11"/>
    </location>
</feature>
<dbReference type="PANTHER" id="PTHR45721:SF11">
    <property type="entry name" value="LAMIN DM0-RELATED"/>
    <property type="match status" value="1"/>
</dbReference>
<evidence type="ECO:0000256" key="2">
    <source>
        <dbReference type="ARBA" id="ARBA00023054"/>
    </source>
</evidence>
<reference evidence="7" key="1">
    <citation type="submission" date="2000-01" db="EMBL/GenBank/DDBJ databases">
        <title>Tunicates have unusual nuclear lamins with a large deletion in the carboxyterminal tail domain.</title>
        <authorList>
            <person name="Riemer D."/>
            <person name="Wang J."/>
            <person name="Zimek A."/>
            <person name="Swalla B.J."/>
            <person name="Weber K."/>
        </authorList>
    </citation>
    <scope>NUCLEOTIDE SEQUENCE</scope>
</reference>
<feature type="compositionally biased region" description="Polar residues" evidence="5">
    <location>
        <begin position="379"/>
        <end position="389"/>
    </location>
</feature>
<name>Q8WQ19_MOLOC</name>
<proteinExistence type="evidence at transcript level"/>
<dbReference type="GO" id="GO:0005652">
    <property type="term" value="C:nuclear lamina"/>
    <property type="evidence" value="ECO:0007669"/>
    <property type="project" value="TreeGrafter"/>
</dbReference>
<organism evidence="7">
    <name type="scientific">Molgula oculata</name>
    <name type="common">Sea squirt</name>
    <dbReference type="NCBI Taxonomy" id="27575"/>
    <lineage>
        <taxon>Eukaryota</taxon>
        <taxon>Metazoa</taxon>
        <taxon>Chordata</taxon>
        <taxon>Tunicata</taxon>
        <taxon>Ascidiacea</taxon>
        <taxon>Stolidobranchia</taxon>
        <taxon>Molgulidae</taxon>
        <taxon>Molgula</taxon>
    </lineage>
</organism>
<feature type="region of interest" description="Disordered" evidence="5">
    <location>
        <begin position="1"/>
        <end position="26"/>
    </location>
</feature>
<dbReference type="AlphaFoldDB" id="Q8WQ19"/>
<feature type="coiled-coil region" evidence="4">
    <location>
        <begin position="27"/>
        <end position="178"/>
    </location>
</feature>
<feature type="compositionally biased region" description="Low complexity" evidence="5">
    <location>
        <begin position="417"/>
        <end position="442"/>
    </location>
</feature>
<feature type="region of interest" description="Disordered" evidence="5">
    <location>
        <begin position="376"/>
        <end position="461"/>
    </location>
</feature>
<dbReference type="PROSITE" id="PS00226">
    <property type="entry name" value="IF_ROD_1"/>
    <property type="match status" value="1"/>
</dbReference>
<evidence type="ECO:0000256" key="3">
    <source>
        <dbReference type="RuleBase" id="RU000685"/>
    </source>
</evidence>
<gene>
    <name evidence="7" type="primary">lamin</name>
</gene>
<keyword evidence="1 3" id="KW-0403">Intermediate filament</keyword>
<evidence type="ECO:0000313" key="7">
    <source>
        <dbReference type="EMBL" id="CAC81063.1"/>
    </source>
</evidence>
<comment type="similarity">
    <text evidence="3">Belongs to the intermediate filament family.</text>
</comment>
<dbReference type="Gene3D" id="1.20.5.1160">
    <property type="entry name" value="Vasodilator-stimulated phosphoprotein"/>
    <property type="match status" value="1"/>
</dbReference>
<evidence type="ECO:0000259" key="6">
    <source>
        <dbReference type="PROSITE" id="PS51842"/>
    </source>
</evidence>
<dbReference type="GO" id="GO:0005200">
    <property type="term" value="F:structural constituent of cytoskeleton"/>
    <property type="evidence" value="ECO:0007669"/>
    <property type="project" value="TreeGrafter"/>
</dbReference>
<sequence>MASQQRREKDTPLSPAVASRKHEKEQMVNLNNRMAVYVEKVRSLENENSQLTYQVSTYEETSKREVTNIKAVYENELNAMRKSYDAVCNEKAALELENQGLREKAESEKSRADALAKDNARLEIKVKDLSEINRQKEALYAEANKERNDAVKELKKLKEQLAERTEEAQTNAQLLQEETLKRIDAQNLNSTLREQIEFKEKLYGEQLNEARKKHQVRVTQIDQQVKVDFESKLEQCIIDLRDQQNMELEQYKEDLDKQYSGKLESIRRQLDMAHSDRLKGDEERRLAVSKVRKLEATISSLQQEVNMNMKKISELESRLDHEQQMKRAAVQAAEQERDAARIKLDEMEKDYADLLNIKLQLDMEINTYRSLLEEEEQRLNISPSPQGGRTRSRAGKKRKRVQKESTEIQAAKKQQKEVSGNVTTTTYTSETVTTERSGSSSSQKYVSGTENEDANKSCIVM</sequence>
<dbReference type="GO" id="GO:0007097">
    <property type="term" value="P:nuclear migration"/>
    <property type="evidence" value="ECO:0007669"/>
    <property type="project" value="TreeGrafter"/>
</dbReference>
<dbReference type="InterPro" id="IPR039008">
    <property type="entry name" value="IF_rod_dom"/>
</dbReference>
<dbReference type="GO" id="GO:0005882">
    <property type="term" value="C:intermediate filament"/>
    <property type="evidence" value="ECO:0007669"/>
    <property type="project" value="UniProtKB-KW"/>
</dbReference>
<dbReference type="GO" id="GO:0006998">
    <property type="term" value="P:nuclear envelope organization"/>
    <property type="evidence" value="ECO:0007669"/>
    <property type="project" value="TreeGrafter"/>
</dbReference>
<dbReference type="GO" id="GO:0031507">
    <property type="term" value="P:heterochromatin formation"/>
    <property type="evidence" value="ECO:0007669"/>
    <property type="project" value="TreeGrafter"/>
</dbReference>
<protein>
    <submittedName>
        <fullName evidence="7">Lamin</fullName>
    </submittedName>
</protein>
<feature type="compositionally biased region" description="Basic residues" evidence="5">
    <location>
        <begin position="390"/>
        <end position="401"/>
    </location>
</feature>
<evidence type="ECO:0000256" key="4">
    <source>
        <dbReference type="SAM" id="Coils"/>
    </source>
</evidence>